<protein>
    <submittedName>
        <fullName evidence="1">Uncharacterized protein</fullName>
    </submittedName>
</protein>
<feature type="non-terminal residue" evidence="1">
    <location>
        <position position="50"/>
    </location>
</feature>
<gene>
    <name evidence="1" type="ORF">S01H4_30380</name>
</gene>
<reference evidence="1" key="1">
    <citation type="journal article" date="2014" name="Front. Microbiol.">
        <title>High frequency of phylogenetically diverse reductive dehalogenase-homologous genes in deep subseafloor sedimentary metagenomes.</title>
        <authorList>
            <person name="Kawai M."/>
            <person name="Futagami T."/>
            <person name="Toyoda A."/>
            <person name="Takaki Y."/>
            <person name="Nishi S."/>
            <person name="Hori S."/>
            <person name="Arai W."/>
            <person name="Tsubouchi T."/>
            <person name="Morono Y."/>
            <person name="Uchiyama I."/>
            <person name="Ito T."/>
            <person name="Fujiyama A."/>
            <person name="Inagaki F."/>
            <person name="Takami H."/>
        </authorList>
    </citation>
    <scope>NUCLEOTIDE SEQUENCE</scope>
    <source>
        <strain evidence="1">Expedition CK06-06</strain>
    </source>
</reference>
<name>X1AWN9_9ZZZZ</name>
<comment type="caution">
    <text evidence="1">The sequence shown here is derived from an EMBL/GenBank/DDBJ whole genome shotgun (WGS) entry which is preliminary data.</text>
</comment>
<accession>X1AWN9</accession>
<organism evidence="1">
    <name type="scientific">marine sediment metagenome</name>
    <dbReference type="NCBI Taxonomy" id="412755"/>
    <lineage>
        <taxon>unclassified sequences</taxon>
        <taxon>metagenomes</taxon>
        <taxon>ecological metagenomes</taxon>
    </lineage>
</organism>
<evidence type="ECO:0000313" key="1">
    <source>
        <dbReference type="EMBL" id="GAG87499.1"/>
    </source>
</evidence>
<sequence length="50" mass="5510">MTMLNKILVVAKRSYSILDTIASFNSNSLADLSLLEEGLKPRTGAIDDQR</sequence>
<dbReference type="EMBL" id="BART01015674">
    <property type="protein sequence ID" value="GAG87499.1"/>
    <property type="molecule type" value="Genomic_DNA"/>
</dbReference>
<dbReference type="AlphaFoldDB" id="X1AWN9"/>
<proteinExistence type="predicted"/>